<sequence length="46" mass="4996">MKFFLKFVAIFLVVFALVGCGLKGPLYYPADESAAAIESNDINKIA</sequence>
<evidence type="ECO:0000256" key="1">
    <source>
        <dbReference type="ARBA" id="ARBA00004459"/>
    </source>
</evidence>
<keyword evidence="2" id="KW-0732">Signal</keyword>
<accession>A0A2V4DUT7</accession>
<comment type="subcellular location">
    <subcellularLocation>
        <location evidence="1">Cell outer membrane</location>
        <topology evidence="1">Lipid-anchor</topology>
    </subcellularLocation>
</comment>
<evidence type="ECO:0000313" key="7">
    <source>
        <dbReference type="EMBL" id="PXZ04535.1"/>
    </source>
</evidence>
<dbReference type="GO" id="GO:0009279">
    <property type="term" value="C:cell outer membrane"/>
    <property type="evidence" value="ECO:0007669"/>
    <property type="project" value="UniProtKB-SubCell"/>
</dbReference>
<evidence type="ECO:0000256" key="5">
    <source>
        <dbReference type="ARBA" id="ARBA00023237"/>
    </source>
</evidence>
<protein>
    <submittedName>
        <fullName evidence="7">Lipopeptide</fullName>
    </submittedName>
</protein>
<keyword evidence="5" id="KW-0998">Cell outer membrane</keyword>
<proteinExistence type="predicted"/>
<dbReference type="AlphaFoldDB" id="A0A2V4DUT7"/>
<evidence type="ECO:0000256" key="4">
    <source>
        <dbReference type="ARBA" id="ARBA00023139"/>
    </source>
</evidence>
<evidence type="ECO:0000256" key="6">
    <source>
        <dbReference type="ARBA" id="ARBA00023288"/>
    </source>
</evidence>
<reference evidence="7 8" key="1">
    <citation type="submission" date="2018-05" db="EMBL/GenBank/DDBJ databases">
        <title>Reference genomes for bee gut microbiota database.</title>
        <authorList>
            <person name="Ellegaard K.M."/>
        </authorList>
    </citation>
    <scope>NUCLEOTIDE SEQUENCE [LARGE SCALE GENOMIC DNA]</scope>
    <source>
        <strain evidence="7 8">ESL0177</strain>
    </source>
</reference>
<dbReference type="PROSITE" id="PS51257">
    <property type="entry name" value="PROKAR_LIPOPROTEIN"/>
    <property type="match status" value="1"/>
</dbReference>
<dbReference type="EMBL" id="QGLP01000005">
    <property type="protein sequence ID" value="PXZ04535.1"/>
    <property type="molecule type" value="Genomic_DNA"/>
</dbReference>
<keyword evidence="4" id="KW-0564">Palmitate</keyword>
<dbReference type="InterPro" id="IPR032831">
    <property type="entry name" value="LptM_cons"/>
</dbReference>
<dbReference type="Proteomes" id="UP000247483">
    <property type="component" value="Unassembled WGS sequence"/>
</dbReference>
<gene>
    <name evidence="7" type="ORF">DKK79_09295</name>
</gene>
<evidence type="ECO:0000256" key="2">
    <source>
        <dbReference type="ARBA" id="ARBA00022729"/>
    </source>
</evidence>
<dbReference type="Pfam" id="PF13627">
    <property type="entry name" value="LptM_cons"/>
    <property type="match status" value="1"/>
</dbReference>
<keyword evidence="3" id="KW-0472">Membrane</keyword>
<keyword evidence="6" id="KW-0449">Lipoprotein</keyword>
<comment type="caution">
    <text evidence="7">The sequence shown here is derived from an EMBL/GenBank/DDBJ whole genome shotgun (WGS) entry which is preliminary data.</text>
</comment>
<dbReference type="RefSeq" id="WP_110423823.1">
    <property type="nucleotide sequence ID" value="NZ_QGLP01000005.1"/>
</dbReference>
<evidence type="ECO:0000256" key="3">
    <source>
        <dbReference type="ARBA" id="ARBA00023136"/>
    </source>
</evidence>
<dbReference type="NCBIfam" id="NF047847">
    <property type="entry name" value="SS_mature_LptM"/>
    <property type="match status" value="1"/>
</dbReference>
<evidence type="ECO:0000313" key="8">
    <source>
        <dbReference type="Proteomes" id="UP000247483"/>
    </source>
</evidence>
<name>A0A2V4DUT7_9GAMM</name>
<organism evidence="7 8">
    <name type="scientific">Gilliamella apicola</name>
    <dbReference type="NCBI Taxonomy" id="1196095"/>
    <lineage>
        <taxon>Bacteria</taxon>
        <taxon>Pseudomonadati</taxon>
        <taxon>Pseudomonadota</taxon>
        <taxon>Gammaproteobacteria</taxon>
        <taxon>Orbales</taxon>
        <taxon>Orbaceae</taxon>
        <taxon>Gilliamella</taxon>
    </lineage>
</organism>